<dbReference type="Gene3D" id="3.10.180.10">
    <property type="entry name" value="2,3-Dihydroxybiphenyl 1,2-Dioxygenase, domain 1"/>
    <property type="match status" value="1"/>
</dbReference>
<dbReference type="RefSeq" id="WP_114209227.1">
    <property type="nucleotide sequence ID" value="NZ_CP030840.1"/>
</dbReference>
<proteinExistence type="predicted"/>
<dbReference type="Pfam" id="PF00903">
    <property type="entry name" value="Glyoxalase"/>
    <property type="match status" value="1"/>
</dbReference>
<sequence length="121" mass="13888">MIKAVKFVSIPVHDQEQALAFYTEKLGFQILTDQPFDEKQHWIELRIPGSETRVVLFTPPGHEDRIGTFSNVTFMTDDIDRTYQELTTRGVVFTAPPTKQPWGHFAKFQDADGNQFVLSTK</sequence>
<evidence type="ECO:0000313" key="3">
    <source>
        <dbReference type="Proteomes" id="UP000253606"/>
    </source>
</evidence>
<protein>
    <submittedName>
        <fullName evidence="2">Glyoxalase family protein</fullName>
    </submittedName>
</protein>
<dbReference type="OrthoDB" id="9796521at2"/>
<dbReference type="EMBL" id="CP030840">
    <property type="protein sequence ID" value="AXC14458.1"/>
    <property type="molecule type" value="Genomic_DNA"/>
</dbReference>
<evidence type="ECO:0000259" key="1">
    <source>
        <dbReference type="PROSITE" id="PS51819"/>
    </source>
</evidence>
<dbReference type="Proteomes" id="UP000253606">
    <property type="component" value="Chromosome"/>
</dbReference>
<dbReference type="PANTHER" id="PTHR36437:SF2">
    <property type="entry name" value="GLYOXALASE_BLEOMYCIN RESISTANCE PROTEIN_DIOXYGENASE"/>
    <property type="match status" value="1"/>
</dbReference>
<dbReference type="PANTHER" id="PTHR36437">
    <property type="entry name" value="GLYOXALASE/BLEOMYCIN RESISTANCE PROTEIN/DIOXYGENASE"/>
    <property type="match status" value="1"/>
</dbReference>
<dbReference type="InterPro" id="IPR037523">
    <property type="entry name" value="VOC_core"/>
</dbReference>
<gene>
    <name evidence="2" type="ORF">ACPOL_5204</name>
</gene>
<name>A0A2Z5G5T5_9BACT</name>
<dbReference type="AlphaFoldDB" id="A0A2Z5G5T5"/>
<organism evidence="2 3">
    <name type="scientific">Acidisarcina polymorpha</name>
    <dbReference type="NCBI Taxonomy" id="2211140"/>
    <lineage>
        <taxon>Bacteria</taxon>
        <taxon>Pseudomonadati</taxon>
        <taxon>Acidobacteriota</taxon>
        <taxon>Terriglobia</taxon>
        <taxon>Terriglobales</taxon>
        <taxon>Acidobacteriaceae</taxon>
        <taxon>Acidisarcina</taxon>
    </lineage>
</organism>
<dbReference type="KEGG" id="abas:ACPOL_5204"/>
<dbReference type="InterPro" id="IPR029068">
    <property type="entry name" value="Glyas_Bleomycin-R_OHBP_Dase"/>
</dbReference>
<dbReference type="InterPro" id="IPR004360">
    <property type="entry name" value="Glyas_Fos-R_dOase_dom"/>
</dbReference>
<reference evidence="2 3" key="1">
    <citation type="journal article" date="2018" name="Front. Microbiol.">
        <title>Hydrolytic Capabilities as a Key to Environmental Success: Chitinolytic and Cellulolytic Acidobacteria From Acidic Sub-arctic Soils and Boreal Peatlands.</title>
        <authorList>
            <person name="Belova S.E."/>
            <person name="Ravin N.V."/>
            <person name="Pankratov T.A."/>
            <person name="Rakitin A.L."/>
            <person name="Ivanova A.A."/>
            <person name="Beletsky A.V."/>
            <person name="Mardanov A.V."/>
            <person name="Sinninghe Damste J.S."/>
            <person name="Dedysh S.N."/>
        </authorList>
    </citation>
    <scope>NUCLEOTIDE SEQUENCE [LARGE SCALE GENOMIC DNA]</scope>
    <source>
        <strain evidence="2 3">SBC82</strain>
    </source>
</reference>
<keyword evidence="3" id="KW-1185">Reference proteome</keyword>
<evidence type="ECO:0000313" key="2">
    <source>
        <dbReference type="EMBL" id="AXC14458.1"/>
    </source>
</evidence>
<accession>A0A2Z5G5T5</accession>
<feature type="domain" description="VOC" evidence="1">
    <location>
        <begin position="4"/>
        <end position="121"/>
    </location>
</feature>
<dbReference type="PROSITE" id="PS51819">
    <property type="entry name" value="VOC"/>
    <property type="match status" value="1"/>
</dbReference>
<dbReference type="SUPFAM" id="SSF54593">
    <property type="entry name" value="Glyoxalase/Bleomycin resistance protein/Dihydroxybiphenyl dioxygenase"/>
    <property type="match status" value="1"/>
</dbReference>